<feature type="region of interest" description="Disordered" evidence="1">
    <location>
        <begin position="103"/>
        <end position="159"/>
    </location>
</feature>
<gene>
    <name evidence="3" type="ORF">AFUS01_LOCUS37814</name>
</gene>
<dbReference type="Proteomes" id="UP000708208">
    <property type="component" value="Unassembled WGS sequence"/>
</dbReference>
<dbReference type="OrthoDB" id="10021571at2759"/>
<dbReference type="CDD" id="cd00167">
    <property type="entry name" value="SANT"/>
    <property type="match status" value="1"/>
</dbReference>
<evidence type="ECO:0000256" key="1">
    <source>
        <dbReference type="SAM" id="MobiDB-lite"/>
    </source>
</evidence>
<protein>
    <recommendedName>
        <fullName evidence="2">Myb-like domain-containing protein</fullName>
    </recommendedName>
</protein>
<dbReference type="EMBL" id="CAJVCH010545113">
    <property type="protein sequence ID" value="CAG7827856.1"/>
    <property type="molecule type" value="Genomic_DNA"/>
</dbReference>
<sequence>MVIVYIGIEKSSNPIPVDYTEMNSAGKVGEIFTAAGTAFSKLGELTMQLHPPNESTGGTKWTEEEIDMLHSCVSQFGEELSIICDRIKSRTTSQIRMALKKKQLEEAGLPSSAPPTSKAATTPANNAKTKDSLGGLKKPEPTLNMLNASDGEMETASVV</sequence>
<comment type="caution">
    <text evidence="3">The sequence shown here is derived from an EMBL/GenBank/DDBJ whole genome shotgun (WGS) entry which is preliminary data.</text>
</comment>
<evidence type="ECO:0000313" key="4">
    <source>
        <dbReference type="Proteomes" id="UP000708208"/>
    </source>
</evidence>
<reference evidence="3" key="1">
    <citation type="submission" date="2021-06" db="EMBL/GenBank/DDBJ databases">
        <authorList>
            <person name="Hodson N. C."/>
            <person name="Mongue J. A."/>
            <person name="Jaron S. K."/>
        </authorList>
    </citation>
    <scope>NUCLEOTIDE SEQUENCE</scope>
</reference>
<dbReference type="PANTHER" id="PTHR21397">
    <property type="entry name" value="CHROMATIN COMPLEXES SUBUNIT BAP18-RELATED"/>
    <property type="match status" value="1"/>
</dbReference>
<proteinExistence type="predicted"/>
<dbReference type="Pfam" id="PF00249">
    <property type="entry name" value="Myb_DNA-binding"/>
    <property type="match status" value="1"/>
</dbReference>
<feature type="compositionally biased region" description="Low complexity" evidence="1">
    <location>
        <begin position="110"/>
        <end position="127"/>
    </location>
</feature>
<dbReference type="InterPro" id="IPR001005">
    <property type="entry name" value="SANT/Myb"/>
</dbReference>
<keyword evidence="4" id="KW-1185">Reference proteome</keyword>
<organism evidence="3 4">
    <name type="scientific">Allacma fusca</name>
    <dbReference type="NCBI Taxonomy" id="39272"/>
    <lineage>
        <taxon>Eukaryota</taxon>
        <taxon>Metazoa</taxon>
        <taxon>Ecdysozoa</taxon>
        <taxon>Arthropoda</taxon>
        <taxon>Hexapoda</taxon>
        <taxon>Collembola</taxon>
        <taxon>Symphypleona</taxon>
        <taxon>Sminthuridae</taxon>
        <taxon>Allacma</taxon>
    </lineage>
</organism>
<dbReference type="GO" id="GO:0016589">
    <property type="term" value="C:NURF complex"/>
    <property type="evidence" value="ECO:0007669"/>
    <property type="project" value="TreeGrafter"/>
</dbReference>
<feature type="domain" description="Myb-like" evidence="2">
    <location>
        <begin position="60"/>
        <end position="96"/>
    </location>
</feature>
<evidence type="ECO:0000313" key="3">
    <source>
        <dbReference type="EMBL" id="CAG7827856.1"/>
    </source>
</evidence>
<accession>A0A8J2L8C7</accession>
<name>A0A8J2L8C7_9HEXA</name>
<evidence type="ECO:0000259" key="2">
    <source>
        <dbReference type="Pfam" id="PF00249"/>
    </source>
</evidence>
<dbReference type="AlphaFoldDB" id="A0A8J2L8C7"/>
<dbReference type="PANTHER" id="PTHR21397:SF2">
    <property type="entry name" value="CHROMATIN COMPLEXES SUBUNIT BAP18"/>
    <property type="match status" value="1"/>
</dbReference>
<dbReference type="GO" id="GO:0071339">
    <property type="term" value="C:MLL1 complex"/>
    <property type="evidence" value="ECO:0007669"/>
    <property type="project" value="TreeGrafter"/>
</dbReference>